<dbReference type="SUPFAM" id="SSF53474">
    <property type="entry name" value="alpha/beta-Hydrolases"/>
    <property type="match status" value="1"/>
</dbReference>
<dbReference type="Proteomes" id="UP000244060">
    <property type="component" value="Unassembled WGS sequence"/>
</dbReference>
<dbReference type="PIRSF" id="PIRSF007542">
    <property type="entry name" value="UCP007542"/>
    <property type="match status" value="1"/>
</dbReference>
<dbReference type="OrthoDB" id="4397445at2"/>
<feature type="transmembrane region" description="Helical" evidence="1">
    <location>
        <begin position="73"/>
        <end position="94"/>
    </location>
</feature>
<keyword evidence="1" id="KW-0812">Transmembrane</keyword>
<feature type="transmembrane region" description="Helical" evidence="1">
    <location>
        <begin position="37"/>
        <end position="61"/>
    </location>
</feature>
<proteinExistence type="predicted"/>
<dbReference type="InterPro" id="IPR012037">
    <property type="entry name" value="Alpha/beta-hydrolase_fam"/>
</dbReference>
<comment type="caution">
    <text evidence="4">The sequence shown here is derived from an EMBL/GenBank/DDBJ whole genome shotgun (WGS) entry which is preliminary data.</text>
</comment>
<evidence type="ECO:0000256" key="1">
    <source>
        <dbReference type="SAM" id="Phobius"/>
    </source>
</evidence>
<name>A0A2T5K5U0_9RHOB</name>
<keyword evidence="5" id="KW-1185">Reference proteome</keyword>
<feature type="domain" description="Alpha/beta-hydrolase catalytic" evidence="2">
    <location>
        <begin position="248"/>
        <end position="536"/>
    </location>
</feature>
<sequence length="551" mass="60374">MRFLLSRFSTIGLLLGVLFLAASLTPSLIPRDPVLQGILGGVVLALGHLVGRIIEALWRLADMPVLRGRLWRVVRGVLWATVLGTLGLALRYSHVWQNDLRLRMGIEPATGAHFLQVLFLAGAVFAVLFAAGQIVAAFARLVRSRLYRVMPRRRADVLGFLLVGIALFILTRDGLLDTTIRAMDSSFEAAQNLFDTAPPPPTEARIPGSPASVIDWEAMGEPGRDFVTSGPDAAVISAFTGRPALDPIRVYVGRANAQTPQARADLALAELQRLGAFDRRILVVTSPTGTGWMDPGSHDPLEYMHGGDIATVAVQYSYLQSPYALLFETSTGLDQATATVSTIHDYWRRLPEETRPRLYIHGLSLGAWSSMYATTLFHLVNDPIAGAFWAGPPFPSDFWNRVQRARTEGSPWVLPRIGDGSLIRYAARGEGGDAGTADWGAMRIMFLQYPSDPIVFFDPFSTFRPPVWMGEPPGDGVSPHLRFMPIVTQLQLGLDMALSTTAPAGYGHSYHAQDYIEPWVQVTAPEGWTDADTERLKAHCDNGFQVGCSNR</sequence>
<dbReference type="Pfam" id="PF15420">
    <property type="entry name" value="Abhydrolase_9_N"/>
    <property type="match status" value="1"/>
</dbReference>
<evidence type="ECO:0000313" key="5">
    <source>
        <dbReference type="Proteomes" id="UP000244060"/>
    </source>
</evidence>
<feature type="transmembrane region" description="Helical" evidence="1">
    <location>
        <begin position="114"/>
        <end position="142"/>
    </location>
</feature>
<dbReference type="EMBL" id="QAOT01000011">
    <property type="protein sequence ID" value="PTR17780.1"/>
    <property type="molecule type" value="Genomic_DNA"/>
</dbReference>
<evidence type="ECO:0000259" key="2">
    <source>
        <dbReference type="Pfam" id="PF10081"/>
    </source>
</evidence>
<accession>A0A2T5K5U0</accession>
<dbReference type="InterPro" id="IPR029058">
    <property type="entry name" value="AB_hydrolase_fold"/>
</dbReference>
<organism evidence="4 5">
    <name type="scientific">Cereibacter azotoformans</name>
    <dbReference type="NCBI Taxonomy" id="43057"/>
    <lineage>
        <taxon>Bacteria</taxon>
        <taxon>Pseudomonadati</taxon>
        <taxon>Pseudomonadota</taxon>
        <taxon>Alphaproteobacteria</taxon>
        <taxon>Rhodobacterales</taxon>
        <taxon>Paracoccaceae</taxon>
        <taxon>Cereibacter</taxon>
    </lineage>
</organism>
<dbReference type="Pfam" id="PF10081">
    <property type="entry name" value="Abhydrolase_9"/>
    <property type="match status" value="1"/>
</dbReference>
<dbReference type="AlphaFoldDB" id="A0A2T5K5U0"/>
<dbReference type="InterPro" id="IPR027788">
    <property type="entry name" value="Alpha/beta-hydrolase_N_dom"/>
</dbReference>
<keyword evidence="1" id="KW-0472">Membrane</keyword>
<evidence type="ECO:0000259" key="3">
    <source>
        <dbReference type="Pfam" id="PF15420"/>
    </source>
</evidence>
<gene>
    <name evidence="4" type="ORF">C8J28_11167</name>
</gene>
<feature type="transmembrane region" description="Helical" evidence="1">
    <location>
        <begin position="154"/>
        <end position="171"/>
    </location>
</feature>
<keyword evidence="1" id="KW-1133">Transmembrane helix</keyword>
<protein>
    <submittedName>
        <fullName evidence="4">Putative membrane protein</fullName>
    </submittedName>
</protein>
<evidence type="ECO:0000313" key="4">
    <source>
        <dbReference type="EMBL" id="PTR17780.1"/>
    </source>
</evidence>
<feature type="domain" description="Alpha/beta-hydrolase N-terminal" evidence="3">
    <location>
        <begin position="24"/>
        <end position="231"/>
    </location>
</feature>
<dbReference type="RefSeq" id="WP_108221246.1">
    <property type="nucleotide sequence ID" value="NZ_CP090022.1"/>
</dbReference>
<dbReference type="InterPro" id="IPR027787">
    <property type="entry name" value="Alpha/beta-hydrolase_catalytic"/>
</dbReference>
<reference evidence="4 5" key="1">
    <citation type="submission" date="2018-04" db="EMBL/GenBank/DDBJ databases">
        <title>Genomic Encyclopedia of Type Strains, Phase III (KMG-III): the genomes of soil and plant-associated and newly described type strains.</title>
        <authorList>
            <person name="Whitman W."/>
        </authorList>
    </citation>
    <scope>NUCLEOTIDE SEQUENCE [LARGE SCALE GENOMIC DNA]</scope>
    <source>
        <strain evidence="4 5">KA25</strain>
    </source>
</reference>